<feature type="compositionally biased region" description="Basic and acidic residues" evidence="1">
    <location>
        <begin position="1"/>
        <end position="10"/>
    </location>
</feature>
<evidence type="ECO:0000313" key="2">
    <source>
        <dbReference type="EMBL" id="MBX73959.1"/>
    </source>
</evidence>
<reference evidence="2" key="1">
    <citation type="submission" date="2018-02" db="EMBL/GenBank/DDBJ databases">
        <title>Rhizophora mucronata_Transcriptome.</title>
        <authorList>
            <person name="Meera S.P."/>
            <person name="Sreeshan A."/>
            <person name="Augustine A."/>
        </authorList>
    </citation>
    <scope>NUCLEOTIDE SEQUENCE</scope>
    <source>
        <tissue evidence="2">Leaf</tissue>
    </source>
</reference>
<accession>A0A2P2R3W4</accession>
<feature type="region of interest" description="Disordered" evidence="1">
    <location>
        <begin position="1"/>
        <end position="20"/>
    </location>
</feature>
<proteinExistence type="predicted"/>
<dbReference type="EMBL" id="GGEC01093475">
    <property type="protein sequence ID" value="MBX73959.1"/>
    <property type="molecule type" value="Transcribed_RNA"/>
</dbReference>
<dbReference type="AlphaFoldDB" id="A0A2P2R3W4"/>
<organism evidence="2">
    <name type="scientific">Rhizophora mucronata</name>
    <name type="common">Asiatic mangrove</name>
    <dbReference type="NCBI Taxonomy" id="61149"/>
    <lineage>
        <taxon>Eukaryota</taxon>
        <taxon>Viridiplantae</taxon>
        <taxon>Streptophyta</taxon>
        <taxon>Embryophyta</taxon>
        <taxon>Tracheophyta</taxon>
        <taxon>Spermatophyta</taxon>
        <taxon>Magnoliopsida</taxon>
        <taxon>eudicotyledons</taxon>
        <taxon>Gunneridae</taxon>
        <taxon>Pentapetalae</taxon>
        <taxon>rosids</taxon>
        <taxon>fabids</taxon>
        <taxon>Malpighiales</taxon>
        <taxon>Rhizophoraceae</taxon>
        <taxon>Rhizophora</taxon>
    </lineage>
</organism>
<sequence>MNKLFSDQKRQAKAMNCLSE</sequence>
<protein>
    <submittedName>
        <fullName evidence="2">Uncharacterized protein</fullName>
    </submittedName>
</protein>
<evidence type="ECO:0000256" key="1">
    <source>
        <dbReference type="SAM" id="MobiDB-lite"/>
    </source>
</evidence>
<name>A0A2P2R3W4_RHIMU</name>